<dbReference type="Gene3D" id="1.25.40.10">
    <property type="entry name" value="Tetratricopeptide repeat domain"/>
    <property type="match status" value="2"/>
</dbReference>
<evidence type="ECO:0000256" key="1">
    <source>
        <dbReference type="PROSITE-ProRule" id="PRU00708"/>
    </source>
</evidence>
<dbReference type="InterPro" id="IPR051114">
    <property type="entry name" value="Mito_RNA_Proc_CCM1"/>
</dbReference>
<name>A0A1E1KRZ2_9HELO</name>
<accession>A0A1E1KRZ2</accession>
<dbReference type="GO" id="GO:0007005">
    <property type="term" value="P:mitochondrion organization"/>
    <property type="evidence" value="ECO:0007669"/>
    <property type="project" value="TreeGrafter"/>
</dbReference>
<dbReference type="PROSITE" id="PS51375">
    <property type="entry name" value="PPR"/>
    <property type="match status" value="1"/>
</dbReference>
<sequence length="1008" mass="115298">MAAAIEQQGEQDVQQQRSAVRGSNGTLLNFLYPAGTWNFLRQCSGYGGGRFAINGLEKLSYRQYTSYAPQDTVSNTAVDAPGAAAEIDNTVAESQRMALLQEKLRLSTSFDYEEAWRRYTLLEDRDQQSVLRVPLMQYLSTSERFSDAERTTELFEALEQEQMTPVTLRFAIRAYLEMRNLADAMTLYTTALETFKYPAGAEELLAYLINNSSWSRAFSIWKDYEEFRAQSTESKGPSILQNLGRDPAIGTQAIELAGYVNRRLENTSPDALSDESADFVEFASRFVRKALLNEQAFDSTRFFSLLSILQNWKLLTPNLFGVVTDMLIRLNETKLAIKCYRRARWSKEVLFSRRTLHTLLKICCDHHSVLGMQQILDDFFRIYSKPTRLAYRMCMSEFANLGDAQTVHALFDQLVARDSTGGHSSLQNPGEIAPVLHVHAKRGELQEVVSYFDQIQDVYNLEPDLRCWNILINAYGKVGDVDRAYDCFEQLLDNEQLRPDDYTMGTLMGICTARGDVDRVIGLYKFAEEQQISTSAAMVDCLVLTHVQADDLMKAETICEDALKMVLKGTRTRMWNYLIVGHAMNRDLLNVNRLLTRMSEAGIHHDKYTYAALMQSLVMVKQPDRAFAIMTDVMRPSGIQVTSFHYAILMGGYIVTNQFHKVFQLQRRMEKRNQRPTASTKLLALEATVAQDSRLLEDGTSQEILNRALQIFQETISSMDAQDISDPARKGVGQVPLDIAYSTMIYRFMISVLGNYAEFSSVDDLFQAYTKTLPASPRDKPPLDMLFTIMSAKFAERDHETIQKCWEASVMQAKELGQAIVADVGNFPEDHLVQREWQGIMPARQLELSRHLGVYMKSLHVQRKTNEMIATVDGLISDGFALDNHNWNAYITFLAIRHKYELGFRLCEAYLMDQWNGWARIRWTLPERNRLSVDLRAKRQKPTFFRPKYLTILHLARGYLELQSMAAESPNSEVLLDDLERDCPRVVRAIVTMQRVDDHLERTILRGY</sequence>
<dbReference type="GO" id="GO:0003729">
    <property type="term" value="F:mRNA binding"/>
    <property type="evidence" value="ECO:0007669"/>
    <property type="project" value="TreeGrafter"/>
</dbReference>
<evidence type="ECO:0000313" key="3">
    <source>
        <dbReference type="Proteomes" id="UP000178129"/>
    </source>
</evidence>
<dbReference type="GO" id="GO:0006396">
    <property type="term" value="P:RNA processing"/>
    <property type="evidence" value="ECO:0007669"/>
    <property type="project" value="TreeGrafter"/>
</dbReference>
<protein>
    <submittedName>
        <fullName evidence="2">Related to coxI translation protein CYA5</fullName>
    </submittedName>
</protein>
<dbReference type="Proteomes" id="UP000178129">
    <property type="component" value="Unassembled WGS sequence"/>
</dbReference>
<dbReference type="InterPro" id="IPR011990">
    <property type="entry name" value="TPR-like_helical_dom_sf"/>
</dbReference>
<dbReference type="NCBIfam" id="TIGR00756">
    <property type="entry name" value="PPR"/>
    <property type="match status" value="1"/>
</dbReference>
<evidence type="ECO:0000313" key="2">
    <source>
        <dbReference type="EMBL" id="CZT00768.1"/>
    </source>
</evidence>
<gene>
    <name evidence="2" type="ORF">RCO7_03112</name>
</gene>
<dbReference type="STRING" id="914237.A0A1E1KRZ2"/>
<dbReference type="Pfam" id="PF13041">
    <property type="entry name" value="PPR_2"/>
    <property type="match status" value="1"/>
</dbReference>
<dbReference type="PANTHER" id="PTHR47934:SF6">
    <property type="entry name" value="MITOCHONDRIAL GROUP I INTRON SPLICING FACTOR CCM1-RELATED"/>
    <property type="match status" value="1"/>
</dbReference>
<dbReference type="FunCoup" id="A0A1E1KRZ2">
    <property type="interactions" value="71"/>
</dbReference>
<proteinExistence type="predicted"/>
<organism evidence="2 3">
    <name type="scientific">Rhynchosporium graminicola</name>
    <dbReference type="NCBI Taxonomy" id="2792576"/>
    <lineage>
        <taxon>Eukaryota</taxon>
        <taxon>Fungi</taxon>
        <taxon>Dikarya</taxon>
        <taxon>Ascomycota</taxon>
        <taxon>Pezizomycotina</taxon>
        <taxon>Leotiomycetes</taxon>
        <taxon>Helotiales</taxon>
        <taxon>Ploettnerulaceae</taxon>
        <taxon>Rhynchosporium</taxon>
    </lineage>
</organism>
<dbReference type="EMBL" id="FJUW01000020">
    <property type="protein sequence ID" value="CZT00768.1"/>
    <property type="molecule type" value="Genomic_DNA"/>
</dbReference>
<dbReference type="PANTHER" id="PTHR47934">
    <property type="entry name" value="PENTATRICOPEPTIDE REPEAT-CONTAINING PROTEIN PET309, MITOCHONDRIAL"/>
    <property type="match status" value="1"/>
</dbReference>
<dbReference type="SUPFAM" id="SSF48452">
    <property type="entry name" value="TPR-like"/>
    <property type="match status" value="1"/>
</dbReference>
<dbReference type="InParanoid" id="A0A1E1KRZ2"/>
<dbReference type="GO" id="GO:0005739">
    <property type="term" value="C:mitochondrion"/>
    <property type="evidence" value="ECO:0007669"/>
    <property type="project" value="TreeGrafter"/>
</dbReference>
<feature type="repeat" description="PPR" evidence="1">
    <location>
        <begin position="464"/>
        <end position="499"/>
    </location>
</feature>
<reference evidence="3" key="1">
    <citation type="submission" date="2016-03" db="EMBL/GenBank/DDBJ databases">
        <authorList>
            <person name="Ploux O."/>
        </authorList>
    </citation>
    <scope>NUCLEOTIDE SEQUENCE [LARGE SCALE GENOMIC DNA]</scope>
    <source>
        <strain evidence="3">UK7</strain>
    </source>
</reference>
<comment type="caution">
    <text evidence="2">The sequence shown here is derived from an EMBL/GenBank/DDBJ whole genome shotgun (WGS) entry which is preliminary data.</text>
</comment>
<dbReference type="InterPro" id="IPR002885">
    <property type="entry name" value="PPR_rpt"/>
</dbReference>
<dbReference type="AlphaFoldDB" id="A0A1E1KRZ2"/>
<keyword evidence="3" id="KW-1185">Reference proteome</keyword>